<keyword evidence="3" id="KW-1185">Reference proteome</keyword>
<sequence>MIVIAKPSVIWCSECDQGLFHECTEHHSISRATRGHSTVSIDEYNKLPSTILEITQTCKDHNEKFQIYCNKHDCPCCKKCIVETHNECKELIDIDDLVKDVKYSYAFEDIEYTLVEISENIIIIRKDHEENLKATKETKANIESHIKMTKVMIVNYLDKLEAILKELSETEESESKH</sequence>
<evidence type="ECO:0000256" key="1">
    <source>
        <dbReference type="SAM" id="Coils"/>
    </source>
</evidence>
<accession>A0A6J8A5U4</accession>
<reference evidence="2 3" key="1">
    <citation type="submission" date="2020-06" db="EMBL/GenBank/DDBJ databases">
        <authorList>
            <person name="Li R."/>
            <person name="Bekaert M."/>
        </authorList>
    </citation>
    <scope>NUCLEOTIDE SEQUENCE [LARGE SCALE GENOMIC DNA]</scope>
    <source>
        <strain evidence="3">wild</strain>
    </source>
</reference>
<organism evidence="2 3">
    <name type="scientific">Mytilus coruscus</name>
    <name type="common">Sea mussel</name>
    <dbReference type="NCBI Taxonomy" id="42192"/>
    <lineage>
        <taxon>Eukaryota</taxon>
        <taxon>Metazoa</taxon>
        <taxon>Spiralia</taxon>
        <taxon>Lophotrochozoa</taxon>
        <taxon>Mollusca</taxon>
        <taxon>Bivalvia</taxon>
        <taxon>Autobranchia</taxon>
        <taxon>Pteriomorphia</taxon>
        <taxon>Mytilida</taxon>
        <taxon>Mytiloidea</taxon>
        <taxon>Mytilidae</taxon>
        <taxon>Mytilinae</taxon>
        <taxon>Mytilus</taxon>
    </lineage>
</organism>
<dbReference type="PANTHER" id="PTHR25462">
    <property type="entry name" value="BONUS, ISOFORM C-RELATED"/>
    <property type="match status" value="1"/>
</dbReference>
<keyword evidence="1" id="KW-0175">Coiled coil</keyword>
<evidence type="ECO:0008006" key="4">
    <source>
        <dbReference type="Google" id="ProtNLM"/>
    </source>
</evidence>
<evidence type="ECO:0000313" key="3">
    <source>
        <dbReference type="Proteomes" id="UP000507470"/>
    </source>
</evidence>
<dbReference type="Proteomes" id="UP000507470">
    <property type="component" value="Unassembled WGS sequence"/>
</dbReference>
<gene>
    <name evidence="2" type="ORF">MCOR_3678</name>
</gene>
<name>A0A6J8A5U4_MYTCO</name>
<dbReference type="AlphaFoldDB" id="A0A6J8A5U4"/>
<protein>
    <recommendedName>
        <fullName evidence="4">B box-type domain-containing protein</fullName>
    </recommendedName>
</protein>
<feature type="coiled-coil region" evidence="1">
    <location>
        <begin position="125"/>
        <end position="177"/>
    </location>
</feature>
<dbReference type="InterPro" id="IPR047153">
    <property type="entry name" value="TRIM45/56/19-like"/>
</dbReference>
<dbReference type="EMBL" id="CACVKT020000630">
    <property type="protein sequence ID" value="CAC5361592.1"/>
    <property type="molecule type" value="Genomic_DNA"/>
</dbReference>
<dbReference type="PANTHER" id="PTHR25462:SF296">
    <property type="entry name" value="MEIOTIC P26, ISOFORM F"/>
    <property type="match status" value="1"/>
</dbReference>
<proteinExistence type="predicted"/>
<evidence type="ECO:0000313" key="2">
    <source>
        <dbReference type="EMBL" id="CAC5361592.1"/>
    </source>
</evidence>
<dbReference type="Gene3D" id="3.30.160.60">
    <property type="entry name" value="Classic Zinc Finger"/>
    <property type="match status" value="1"/>
</dbReference>